<feature type="domain" description="RUN" evidence="2">
    <location>
        <begin position="26"/>
        <end position="163"/>
    </location>
</feature>
<dbReference type="Gene3D" id="2.30.29.30">
    <property type="entry name" value="Pleckstrin-homology domain (PH domain)/Phosphotyrosine-binding domain (PTB)"/>
    <property type="match status" value="1"/>
</dbReference>
<dbReference type="SUPFAM" id="SSF50156">
    <property type="entry name" value="PDZ domain-like"/>
    <property type="match status" value="1"/>
</dbReference>
<organism evidence="3 4">
    <name type="scientific">Notechis scutatus</name>
    <name type="common">mainland tiger snake</name>
    <dbReference type="NCBI Taxonomy" id="8663"/>
    <lineage>
        <taxon>Eukaryota</taxon>
        <taxon>Metazoa</taxon>
        <taxon>Chordata</taxon>
        <taxon>Craniata</taxon>
        <taxon>Vertebrata</taxon>
        <taxon>Euteleostomi</taxon>
        <taxon>Lepidosauria</taxon>
        <taxon>Squamata</taxon>
        <taxon>Bifurcata</taxon>
        <taxon>Unidentata</taxon>
        <taxon>Episquamata</taxon>
        <taxon>Toxicofera</taxon>
        <taxon>Serpentes</taxon>
        <taxon>Colubroidea</taxon>
        <taxon>Elapidae</taxon>
        <taxon>Hydrophiinae</taxon>
        <taxon>Notechis</taxon>
    </lineage>
</organism>
<dbReference type="GeneID" id="113412080"/>
<dbReference type="SUPFAM" id="SSF50729">
    <property type="entry name" value="PH domain-like"/>
    <property type="match status" value="1"/>
</dbReference>
<gene>
    <name evidence="4" type="primary">LOC113412080</name>
</gene>
<dbReference type="InterPro" id="IPR037213">
    <property type="entry name" value="Run_dom_sf"/>
</dbReference>
<dbReference type="CDD" id="cd17682">
    <property type="entry name" value="RUN_RUFY4_like"/>
    <property type="match status" value="1"/>
</dbReference>
<sequence length="442" mass="50206">MSGKEPLLGALKVCILNFQESNSPYTDTCPHLQSFCEILEMILRKGLKQPVLGFKRKDYWHWLEQLPQQETQHSKTLLSMMVEKTSSCEKVLTAQGRGRYFLRLALNGKLLAVAVQQLIRTPRLLECYDPIASILSNEEFSEPFFSMMLVVTEMNFSLDLQNSSFLDESWQLPVCQTYETVPCRELGMVLRYLNGRIFIIGVLPKSQAEVDEVVLVGDVIDEINGSSLRNAGNGQAGSVLQKLKGKPLSFRLIRWKWHDGGMFKPLLPYLKVLREKIPSFQLQHEHKPKEENEERSLQGGRLLYNLRYLGQANVGKYGGKDILDVGIPMVLDKHLPQQEILFDVKETEVIVQHKTTSKVLFRYCYTDISCVGRRLDSHSLFAFCSLASPDSPEDSTFDCLVFGANSEEESEEIIKRIDQLGGCPKTHIPGLFCLITCSDEVF</sequence>
<accession>A0A6J1U5X0</accession>
<evidence type="ECO:0000259" key="1">
    <source>
        <dbReference type="PROSITE" id="PS50106"/>
    </source>
</evidence>
<dbReference type="InterPro" id="IPR001478">
    <property type="entry name" value="PDZ"/>
</dbReference>
<dbReference type="PROSITE" id="PS50106">
    <property type="entry name" value="PDZ"/>
    <property type="match status" value="1"/>
</dbReference>
<dbReference type="CDD" id="cd00136">
    <property type="entry name" value="PDZ_canonical"/>
    <property type="match status" value="1"/>
</dbReference>
<dbReference type="PROSITE" id="PS50826">
    <property type="entry name" value="RUN"/>
    <property type="match status" value="1"/>
</dbReference>
<keyword evidence="3" id="KW-1185">Reference proteome</keyword>
<dbReference type="Pfam" id="PF02759">
    <property type="entry name" value="RUN"/>
    <property type="match status" value="1"/>
</dbReference>
<dbReference type="InterPro" id="IPR011993">
    <property type="entry name" value="PH-like_dom_sf"/>
</dbReference>
<dbReference type="Proteomes" id="UP000504612">
    <property type="component" value="Unplaced"/>
</dbReference>
<evidence type="ECO:0000313" key="3">
    <source>
        <dbReference type="Proteomes" id="UP000504612"/>
    </source>
</evidence>
<dbReference type="PANTHER" id="PTHR46753">
    <property type="entry name" value="FYVE AND COILED-COIL DOMAIN-CONTAINING PROTEIN 1"/>
    <property type="match status" value="1"/>
</dbReference>
<dbReference type="Gene3D" id="2.30.42.10">
    <property type="match status" value="1"/>
</dbReference>
<dbReference type="Gene3D" id="1.20.58.900">
    <property type="match status" value="1"/>
</dbReference>
<dbReference type="RefSeq" id="XP_026523269.1">
    <property type="nucleotide sequence ID" value="XM_026667484.1"/>
</dbReference>
<dbReference type="SMART" id="SM00228">
    <property type="entry name" value="PDZ"/>
    <property type="match status" value="1"/>
</dbReference>
<protein>
    <submittedName>
        <fullName evidence="4">Uncharacterized protein LOC113412080 isoform X1</fullName>
    </submittedName>
</protein>
<feature type="domain" description="PDZ" evidence="1">
    <location>
        <begin position="185"/>
        <end position="242"/>
    </location>
</feature>
<proteinExistence type="predicted"/>
<evidence type="ECO:0000313" key="4">
    <source>
        <dbReference type="RefSeq" id="XP_026523269.1"/>
    </source>
</evidence>
<dbReference type="AlphaFoldDB" id="A0A6J1U5X0"/>
<reference evidence="4" key="1">
    <citation type="submission" date="2025-08" db="UniProtKB">
        <authorList>
            <consortium name="RefSeq"/>
        </authorList>
    </citation>
    <scope>IDENTIFICATION</scope>
</reference>
<evidence type="ECO:0000259" key="2">
    <source>
        <dbReference type="PROSITE" id="PS50826"/>
    </source>
</evidence>
<name>A0A6J1U5X0_9SAUR</name>
<dbReference type="SUPFAM" id="SSF140741">
    <property type="entry name" value="RUN domain-like"/>
    <property type="match status" value="1"/>
</dbReference>
<dbReference type="InterPro" id="IPR004012">
    <property type="entry name" value="Run_dom"/>
</dbReference>
<dbReference type="KEGG" id="nss:113412080"/>
<dbReference type="PANTHER" id="PTHR46753:SF3">
    <property type="entry name" value="PDZ DOMAIN-CONTAINING PROTEIN"/>
    <property type="match status" value="1"/>
</dbReference>
<dbReference type="Pfam" id="PF00595">
    <property type="entry name" value="PDZ"/>
    <property type="match status" value="1"/>
</dbReference>
<dbReference type="InterPro" id="IPR036034">
    <property type="entry name" value="PDZ_sf"/>
</dbReference>